<evidence type="ECO:0000313" key="1">
    <source>
        <dbReference type="EMBL" id="SVD93773.1"/>
    </source>
</evidence>
<accession>A0A382ZED9</accession>
<organism evidence="1">
    <name type="scientific">marine metagenome</name>
    <dbReference type="NCBI Taxonomy" id="408172"/>
    <lineage>
        <taxon>unclassified sequences</taxon>
        <taxon>metagenomes</taxon>
        <taxon>ecological metagenomes</taxon>
    </lineage>
</organism>
<dbReference type="AlphaFoldDB" id="A0A382ZED9"/>
<gene>
    <name evidence="1" type="ORF">METZ01_LOCUS446627</name>
</gene>
<proteinExistence type="predicted"/>
<dbReference type="EMBL" id="UINC01183167">
    <property type="protein sequence ID" value="SVD93773.1"/>
    <property type="molecule type" value="Genomic_DNA"/>
</dbReference>
<protein>
    <submittedName>
        <fullName evidence="1">Uncharacterized protein</fullName>
    </submittedName>
</protein>
<reference evidence="1" key="1">
    <citation type="submission" date="2018-05" db="EMBL/GenBank/DDBJ databases">
        <authorList>
            <person name="Lanie J.A."/>
            <person name="Ng W.-L."/>
            <person name="Kazmierczak K.M."/>
            <person name="Andrzejewski T.M."/>
            <person name="Davidsen T.M."/>
            <person name="Wayne K.J."/>
            <person name="Tettelin H."/>
            <person name="Glass J.I."/>
            <person name="Rusch D."/>
            <person name="Podicherti R."/>
            <person name="Tsui H.-C.T."/>
            <person name="Winkler M.E."/>
        </authorList>
    </citation>
    <scope>NUCLEOTIDE SEQUENCE</scope>
</reference>
<sequence length="52" mass="5169">MTLSEINYANHDTEPAGVNASGQRLLAGAVIGSPTTSAVCGGVNFNTFGSIG</sequence>
<name>A0A382ZED9_9ZZZZ</name>